<dbReference type="EMBL" id="JAPEUX010000001">
    <property type="protein sequence ID" value="KAJ4360677.1"/>
    <property type="molecule type" value="Genomic_DNA"/>
</dbReference>
<keyword evidence="4" id="KW-1133">Transmembrane helix</keyword>
<dbReference type="InterPro" id="IPR020904">
    <property type="entry name" value="Sc_DH/Rdtase_CS"/>
</dbReference>
<dbReference type="Gene3D" id="3.40.50.720">
    <property type="entry name" value="NAD(P)-binding Rossmann-like Domain"/>
    <property type="match status" value="2"/>
</dbReference>
<keyword evidence="6" id="KW-1185">Reference proteome</keyword>
<evidence type="ECO:0008006" key="7">
    <source>
        <dbReference type="Google" id="ProtNLM"/>
    </source>
</evidence>
<dbReference type="PROSITE" id="PS00061">
    <property type="entry name" value="ADH_SHORT"/>
    <property type="match status" value="1"/>
</dbReference>
<proteinExistence type="inferred from homology"/>
<dbReference type="PANTHER" id="PTHR24322">
    <property type="entry name" value="PKSB"/>
    <property type="match status" value="1"/>
</dbReference>
<dbReference type="Pfam" id="PF00106">
    <property type="entry name" value="adh_short"/>
    <property type="match status" value="2"/>
</dbReference>
<dbReference type="RefSeq" id="XP_056076879.1">
    <property type="nucleotide sequence ID" value="XM_056210057.1"/>
</dbReference>
<dbReference type="GeneID" id="80904774"/>
<name>A0A9W9CGI7_9PLEO</name>
<feature type="transmembrane region" description="Helical" evidence="4">
    <location>
        <begin position="32"/>
        <end position="54"/>
    </location>
</feature>
<dbReference type="InterPro" id="IPR036291">
    <property type="entry name" value="NAD(P)-bd_dom_sf"/>
</dbReference>
<dbReference type="Proteomes" id="UP001140513">
    <property type="component" value="Unassembled WGS sequence"/>
</dbReference>
<dbReference type="SUPFAM" id="SSF51735">
    <property type="entry name" value="NAD(P)-binding Rossmann-fold domains"/>
    <property type="match status" value="1"/>
</dbReference>
<keyword evidence="3" id="KW-0560">Oxidoreductase</keyword>
<dbReference type="PRINTS" id="PR00081">
    <property type="entry name" value="GDHRDH"/>
</dbReference>
<keyword evidence="4" id="KW-0812">Transmembrane</keyword>
<sequence>MSPPKLKEVNVSLPRKFDTPDEPWYRYVTIDLLHYVLGYTVFHPFVACVLVLCLRAQYTPWHALEMRIAIAWAMLMCAIGIFNIFSDRIAYGAPREVDLSEEVIVITGGVDGLGGLLADTYGMRNANVAVLDMKKVDDEEAEEKGVLYYQCDVGDAKQVEAAVAEIVEDACTSGSRDAPKMLITHSSALRRFSLTMLAWYVRDRYSNPPRKKLSSTFPMPRNSTILDADRKYRTFRTNTISHFNTLRAILPHMLSERRGTIVTISSVLGRLGAANLSSYTASKAALLALHQSLRAELAQNPDANEIKTILVTPGQMGTKMFEGVKTPSKFLGPIVSPAEVAKSIMNLIEKGESGEVALPLYTKYAESLGALPVGIQALLRRWSTMDTAIGKSGMVGKSERKEQ</sequence>
<comment type="caution">
    <text evidence="5">The sequence shown here is derived from an EMBL/GenBank/DDBJ whole genome shotgun (WGS) entry which is preliminary data.</text>
</comment>
<organism evidence="5 6">
    <name type="scientific">Didymosphaeria variabile</name>
    <dbReference type="NCBI Taxonomy" id="1932322"/>
    <lineage>
        <taxon>Eukaryota</taxon>
        <taxon>Fungi</taxon>
        <taxon>Dikarya</taxon>
        <taxon>Ascomycota</taxon>
        <taxon>Pezizomycotina</taxon>
        <taxon>Dothideomycetes</taxon>
        <taxon>Pleosporomycetidae</taxon>
        <taxon>Pleosporales</taxon>
        <taxon>Massarineae</taxon>
        <taxon>Didymosphaeriaceae</taxon>
        <taxon>Didymosphaeria</taxon>
    </lineage>
</organism>
<dbReference type="PANTHER" id="PTHR24322:SF736">
    <property type="entry name" value="RETINOL DEHYDROGENASE 10"/>
    <property type="match status" value="1"/>
</dbReference>
<dbReference type="OrthoDB" id="5840532at2759"/>
<evidence type="ECO:0000256" key="1">
    <source>
        <dbReference type="ARBA" id="ARBA00006484"/>
    </source>
</evidence>
<gene>
    <name evidence="5" type="ORF">N0V89_001244</name>
</gene>
<protein>
    <recommendedName>
        <fullName evidence="7">NAD(P)-binding protein</fullName>
    </recommendedName>
</protein>
<evidence type="ECO:0000313" key="5">
    <source>
        <dbReference type="EMBL" id="KAJ4360677.1"/>
    </source>
</evidence>
<dbReference type="InterPro" id="IPR002347">
    <property type="entry name" value="SDR_fam"/>
</dbReference>
<keyword evidence="4" id="KW-0472">Membrane</keyword>
<feature type="transmembrane region" description="Helical" evidence="4">
    <location>
        <begin position="66"/>
        <end position="85"/>
    </location>
</feature>
<comment type="similarity">
    <text evidence="1">Belongs to the short-chain dehydrogenases/reductases (SDR) family.</text>
</comment>
<reference evidence="5" key="1">
    <citation type="submission" date="2022-10" db="EMBL/GenBank/DDBJ databases">
        <title>Tapping the CABI collections for fungal endophytes: first genome assemblies for Collariella, Neodidymelliopsis, Ascochyta clinopodiicola, Didymella pomorum, Didymosphaeria variabile, Neocosmospora piperis and Neocucurbitaria cava.</title>
        <authorList>
            <person name="Hill R."/>
        </authorList>
    </citation>
    <scope>NUCLEOTIDE SEQUENCE</scope>
    <source>
        <strain evidence="5">IMI 356815</strain>
    </source>
</reference>
<dbReference type="GO" id="GO:0016616">
    <property type="term" value="F:oxidoreductase activity, acting on the CH-OH group of donors, NAD or NADP as acceptor"/>
    <property type="evidence" value="ECO:0007669"/>
    <property type="project" value="TreeGrafter"/>
</dbReference>
<evidence type="ECO:0000256" key="3">
    <source>
        <dbReference type="ARBA" id="ARBA00023002"/>
    </source>
</evidence>
<keyword evidence="2" id="KW-0521">NADP</keyword>
<evidence type="ECO:0000256" key="4">
    <source>
        <dbReference type="SAM" id="Phobius"/>
    </source>
</evidence>
<accession>A0A9W9CGI7</accession>
<evidence type="ECO:0000313" key="6">
    <source>
        <dbReference type="Proteomes" id="UP001140513"/>
    </source>
</evidence>
<dbReference type="AlphaFoldDB" id="A0A9W9CGI7"/>
<evidence type="ECO:0000256" key="2">
    <source>
        <dbReference type="ARBA" id="ARBA00022857"/>
    </source>
</evidence>